<dbReference type="RefSeq" id="WP_125685229.1">
    <property type="nucleotide sequence ID" value="NZ_JBHSSI010000025.1"/>
</dbReference>
<sequence>MANVLILGGNGAIARLVTANLTANADNHVTLYLRNADRVSDLVNAQVTAVTGDVLDESALTTAMANQDIVFVSMGATGTVKLTETVIAAMQAAGVARVISVNDLGIYDEVPGKFGEWNKQMIGKGAQVGKASDDALVASNLDYTTLRLAWLNNRDNTDYELTQKGDPFKGTSVSRKSVAAVVTKIIANPTFASRASIGIDQPGTDGDTPM</sequence>
<accession>A0ABW1TDK8</accession>
<name>A0ABW1TDK8_9LACO</name>
<evidence type="ECO:0000313" key="3">
    <source>
        <dbReference type="Proteomes" id="UP001596283"/>
    </source>
</evidence>
<feature type="domain" description="NAD(P)-binding" evidence="1">
    <location>
        <begin position="8"/>
        <end position="189"/>
    </location>
</feature>
<dbReference type="SUPFAM" id="SSF51735">
    <property type="entry name" value="NAD(P)-binding Rossmann-fold domains"/>
    <property type="match status" value="1"/>
</dbReference>
<evidence type="ECO:0000259" key="1">
    <source>
        <dbReference type="Pfam" id="PF13460"/>
    </source>
</evidence>
<proteinExistence type="predicted"/>
<reference evidence="3" key="1">
    <citation type="journal article" date="2019" name="Int. J. Syst. Evol. Microbiol.">
        <title>The Global Catalogue of Microorganisms (GCM) 10K type strain sequencing project: providing services to taxonomists for standard genome sequencing and annotation.</title>
        <authorList>
            <consortium name="The Broad Institute Genomics Platform"/>
            <consortium name="The Broad Institute Genome Sequencing Center for Infectious Disease"/>
            <person name="Wu L."/>
            <person name="Ma J."/>
        </authorList>
    </citation>
    <scope>NUCLEOTIDE SEQUENCE [LARGE SCALE GENOMIC DNA]</scope>
    <source>
        <strain evidence="3">CCM 8908</strain>
    </source>
</reference>
<comment type="caution">
    <text evidence="2">The sequence shown here is derived from an EMBL/GenBank/DDBJ whole genome shotgun (WGS) entry which is preliminary data.</text>
</comment>
<dbReference type="Proteomes" id="UP001596283">
    <property type="component" value="Unassembled WGS sequence"/>
</dbReference>
<dbReference type="EMBL" id="JBHSSI010000025">
    <property type="protein sequence ID" value="MFC6260046.1"/>
    <property type="molecule type" value="Genomic_DNA"/>
</dbReference>
<dbReference type="Gene3D" id="3.40.50.720">
    <property type="entry name" value="NAD(P)-binding Rossmann-like Domain"/>
    <property type="match status" value="1"/>
</dbReference>
<dbReference type="PANTHER" id="PTHR15020:SF50">
    <property type="entry name" value="UPF0659 PROTEIN YMR090W"/>
    <property type="match status" value="1"/>
</dbReference>
<keyword evidence="3" id="KW-1185">Reference proteome</keyword>
<dbReference type="Pfam" id="PF13460">
    <property type="entry name" value="NAD_binding_10"/>
    <property type="match status" value="1"/>
</dbReference>
<dbReference type="PANTHER" id="PTHR15020">
    <property type="entry name" value="FLAVIN REDUCTASE-RELATED"/>
    <property type="match status" value="1"/>
</dbReference>
<dbReference type="InterPro" id="IPR016040">
    <property type="entry name" value="NAD(P)-bd_dom"/>
</dbReference>
<protein>
    <submittedName>
        <fullName evidence="2">NAD(P)H-binding protein</fullName>
    </submittedName>
</protein>
<gene>
    <name evidence="2" type="ORF">ACFP1C_03730</name>
</gene>
<evidence type="ECO:0000313" key="2">
    <source>
        <dbReference type="EMBL" id="MFC6260046.1"/>
    </source>
</evidence>
<dbReference type="InterPro" id="IPR036291">
    <property type="entry name" value="NAD(P)-bd_dom_sf"/>
</dbReference>
<organism evidence="2 3">
    <name type="scientific">Levilactobacillus fujinensis</name>
    <dbReference type="NCBI Taxonomy" id="2486024"/>
    <lineage>
        <taxon>Bacteria</taxon>
        <taxon>Bacillati</taxon>
        <taxon>Bacillota</taxon>
        <taxon>Bacilli</taxon>
        <taxon>Lactobacillales</taxon>
        <taxon>Lactobacillaceae</taxon>
        <taxon>Levilactobacillus</taxon>
    </lineage>
</organism>